<dbReference type="PANTHER" id="PTHR46797:SF1">
    <property type="entry name" value="METHYLPHOSPHONATE SYNTHASE"/>
    <property type="match status" value="1"/>
</dbReference>
<dbReference type="InterPro" id="IPR036281">
    <property type="entry name" value="SinR/SinI_dimer_dom_sf"/>
</dbReference>
<dbReference type="SUPFAM" id="SSF47413">
    <property type="entry name" value="lambda repressor-like DNA-binding domains"/>
    <property type="match status" value="1"/>
</dbReference>
<dbReference type="SUPFAM" id="SSF47406">
    <property type="entry name" value="SinR repressor dimerisation domain-like"/>
    <property type="match status" value="1"/>
</dbReference>
<sequence length="109" mass="12398">MLVGAKIKTLRIKKGFSINELSDKSGVSKSYLSYIERGIQKNPSLQVLTKLAHTLETNVEELLDNNHTVIEGIDEDWMSLVEEAIEEGITKEDFAGILEYVKFKKRQEN</sequence>
<name>A0AA91TRI1_NIACI</name>
<comment type="caution">
    <text evidence="4">The sequence shown here is derived from an EMBL/GenBank/DDBJ whole genome shotgun (WGS) entry which is preliminary data.</text>
</comment>
<dbReference type="Proteomes" id="UP000216961">
    <property type="component" value="Unassembled WGS sequence"/>
</dbReference>
<dbReference type="EMBL" id="NPBQ01000080">
    <property type="protein sequence ID" value="PAD82815.1"/>
    <property type="molecule type" value="Genomic_DNA"/>
</dbReference>
<proteinExistence type="predicted"/>
<evidence type="ECO:0000256" key="1">
    <source>
        <dbReference type="ARBA" id="ARBA00023125"/>
    </source>
</evidence>
<dbReference type="RefSeq" id="WP_095330705.1">
    <property type="nucleotide sequence ID" value="NZ_CP026033.1"/>
</dbReference>
<feature type="domain" description="HTH cro/C1-type" evidence="2">
    <location>
        <begin position="7"/>
        <end position="62"/>
    </location>
</feature>
<dbReference type="GO" id="GO:0003677">
    <property type="term" value="F:DNA binding"/>
    <property type="evidence" value="ECO:0007669"/>
    <property type="project" value="UniProtKB-KW"/>
</dbReference>
<dbReference type="PANTHER" id="PTHR46797">
    <property type="entry name" value="HTH-TYPE TRANSCRIPTIONAL REGULATOR"/>
    <property type="match status" value="1"/>
</dbReference>
<dbReference type="CDD" id="cd00093">
    <property type="entry name" value="HTH_XRE"/>
    <property type="match status" value="1"/>
</dbReference>
<dbReference type="GO" id="GO:0003700">
    <property type="term" value="F:DNA-binding transcription factor activity"/>
    <property type="evidence" value="ECO:0007669"/>
    <property type="project" value="TreeGrafter"/>
</dbReference>
<dbReference type="InterPro" id="IPR050807">
    <property type="entry name" value="TransReg_Diox_bact_type"/>
</dbReference>
<evidence type="ECO:0000313" key="4">
    <source>
        <dbReference type="EMBL" id="PAD82815.1"/>
    </source>
</evidence>
<dbReference type="AlphaFoldDB" id="A0AA91TRI1"/>
<dbReference type="PROSITE" id="PS50943">
    <property type="entry name" value="HTH_CROC1"/>
    <property type="match status" value="1"/>
</dbReference>
<evidence type="ECO:0000259" key="2">
    <source>
        <dbReference type="PROSITE" id="PS50943"/>
    </source>
</evidence>
<protein>
    <submittedName>
        <fullName evidence="4">Transcriptional regulator</fullName>
    </submittedName>
</protein>
<accession>A0AA91TRI1</accession>
<organism evidence="4 5">
    <name type="scientific">Niallia circulans</name>
    <name type="common">Bacillus circulans</name>
    <dbReference type="NCBI Taxonomy" id="1397"/>
    <lineage>
        <taxon>Bacteria</taxon>
        <taxon>Bacillati</taxon>
        <taxon>Bacillota</taxon>
        <taxon>Bacilli</taxon>
        <taxon>Bacillales</taxon>
        <taxon>Bacillaceae</taxon>
        <taxon>Niallia</taxon>
    </lineage>
</organism>
<dbReference type="GO" id="GO:0046983">
    <property type="term" value="F:protein dimerization activity"/>
    <property type="evidence" value="ECO:0007669"/>
    <property type="project" value="InterPro"/>
</dbReference>
<dbReference type="InterPro" id="IPR010981">
    <property type="entry name" value="SinR/SinI_dimer_dom"/>
</dbReference>
<dbReference type="InterPro" id="IPR010982">
    <property type="entry name" value="Lambda_DNA-bd_dom_sf"/>
</dbReference>
<dbReference type="Pfam" id="PF01381">
    <property type="entry name" value="HTH_3"/>
    <property type="match status" value="1"/>
</dbReference>
<reference evidence="4 5" key="1">
    <citation type="submission" date="2017-07" db="EMBL/GenBank/DDBJ databases">
        <title>Isolation and whole genome analysis of endospore-forming bacteria from heroin.</title>
        <authorList>
            <person name="Kalinowski J."/>
            <person name="Ahrens B."/>
            <person name="Al-Dilaimi A."/>
            <person name="Winkler A."/>
            <person name="Wibberg D."/>
            <person name="Schleenbecker U."/>
            <person name="Ruckert C."/>
            <person name="Wolfel R."/>
            <person name="Grass G."/>
        </authorList>
    </citation>
    <scope>NUCLEOTIDE SEQUENCE [LARGE SCALE GENOMIC DNA]</scope>
    <source>
        <strain evidence="4 5">7521-2</strain>
    </source>
</reference>
<evidence type="ECO:0000313" key="5">
    <source>
        <dbReference type="Proteomes" id="UP000216961"/>
    </source>
</evidence>
<keyword evidence="1" id="KW-0238">DNA-binding</keyword>
<dbReference type="InterPro" id="IPR001387">
    <property type="entry name" value="Cro/C1-type_HTH"/>
</dbReference>
<dbReference type="GO" id="GO:0005829">
    <property type="term" value="C:cytosol"/>
    <property type="evidence" value="ECO:0007669"/>
    <property type="project" value="TreeGrafter"/>
</dbReference>
<feature type="domain" description="Sin" evidence="3">
    <location>
        <begin position="64"/>
        <end position="102"/>
    </location>
</feature>
<dbReference type="PROSITE" id="PS51500">
    <property type="entry name" value="SIN"/>
    <property type="match status" value="1"/>
</dbReference>
<gene>
    <name evidence="4" type="ORF">CHH57_12945</name>
</gene>
<dbReference type="SMART" id="SM00530">
    <property type="entry name" value="HTH_XRE"/>
    <property type="match status" value="1"/>
</dbReference>
<evidence type="ECO:0000259" key="3">
    <source>
        <dbReference type="PROSITE" id="PS51500"/>
    </source>
</evidence>
<dbReference type="Gene3D" id="1.10.260.40">
    <property type="entry name" value="lambda repressor-like DNA-binding domains"/>
    <property type="match status" value="1"/>
</dbReference>